<protein>
    <submittedName>
        <fullName evidence="3">DNA-binding protein</fullName>
    </submittedName>
</protein>
<organism evidence="2 3">
    <name type="scientific">Angiostrongylus cantonensis</name>
    <name type="common">Rat lungworm</name>
    <dbReference type="NCBI Taxonomy" id="6313"/>
    <lineage>
        <taxon>Eukaryota</taxon>
        <taxon>Metazoa</taxon>
        <taxon>Ecdysozoa</taxon>
        <taxon>Nematoda</taxon>
        <taxon>Chromadorea</taxon>
        <taxon>Rhabditida</taxon>
        <taxon>Rhabditina</taxon>
        <taxon>Rhabditomorpha</taxon>
        <taxon>Strongyloidea</taxon>
        <taxon>Metastrongylidae</taxon>
        <taxon>Angiostrongylus</taxon>
    </lineage>
</organism>
<evidence type="ECO:0000256" key="1">
    <source>
        <dbReference type="SAM" id="MobiDB-lite"/>
    </source>
</evidence>
<keyword evidence="2" id="KW-1185">Reference proteome</keyword>
<feature type="compositionally biased region" description="Basic and acidic residues" evidence="1">
    <location>
        <begin position="47"/>
        <end position="60"/>
    </location>
</feature>
<dbReference type="Proteomes" id="UP000035642">
    <property type="component" value="Unassembled WGS sequence"/>
</dbReference>
<proteinExistence type="predicted"/>
<dbReference type="WBParaSite" id="ACAC_0001439001-mRNA-1">
    <property type="protein sequence ID" value="ACAC_0001439001-mRNA-1"/>
    <property type="gene ID" value="ACAC_0001439001"/>
</dbReference>
<reference evidence="2" key="1">
    <citation type="submission" date="2012-09" db="EMBL/GenBank/DDBJ databases">
        <authorList>
            <person name="Martin A.A."/>
        </authorList>
    </citation>
    <scope>NUCLEOTIDE SEQUENCE</scope>
</reference>
<reference evidence="3" key="2">
    <citation type="submission" date="2017-02" db="UniProtKB">
        <authorList>
            <consortium name="WormBaseParasite"/>
        </authorList>
    </citation>
    <scope>IDENTIFICATION</scope>
</reference>
<feature type="compositionally biased region" description="Basic and acidic residues" evidence="1">
    <location>
        <begin position="22"/>
        <end position="31"/>
    </location>
</feature>
<sequence>GEGSKKISIKRKNETPDAIGEEVQKDAKEDPTIDNDPSDQADLAIETEGKKQKEREIERETDVYLEAPEGDTHEKSFIKSKTIYNNMYGRY</sequence>
<dbReference type="AlphaFoldDB" id="A0A0K0DRK1"/>
<name>A0A0K0DRK1_ANGCA</name>
<evidence type="ECO:0000313" key="3">
    <source>
        <dbReference type="WBParaSite" id="ACAC_0001439001-mRNA-1"/>
    </source>
</evidence>
<feature type="region of interest" description="Disordered" evidence="1">
    <location>
        <begin position="1"/>
        <end position="60"/>
    </location>
</feature>
<evidence type="ECO:0000313" key="2">
    <source>
        <dbReference type="Proteomes" id="UP000035642"/>
    </source>
</evidence>
<accession>A0A0K0DRK1</accession>